<gene>
    <name evidence="2" type="ORF">GCM10008935_21950</name>
</gene>
<keyword evidence="1" id="KW-0472">Membrane</keyword>
<comment type="caution">
    <text evidence="2">The sequence shown here is derived from an EMBL/GenBank/DDBJ whole genome shotgun (WGS) entry which is preliminary data.</text>
</comment>
<sequence>MSKSEKRWRRFYMILMLFIYIIVVPVMAIDWLGGSGGFPYTAIIVGTALPLIRKNHLNAIRHKELHEAV</sequence>
<dbReference type="EMBL" id="BAAACZ010000018">
    <property type="protein sequence ID" value="GAA0465727.1"/>
    <property type="molecule type" value="Genomic_DNA"/>
</dbReference>
<organism evidence="2 3">
    <name type="scientific">Alkalibacillus silvisoli</name>
    <dbReference type="NCBI Taxonomy" id="392823"/>
    <lineage>
        <taxon>Bacteria</taxon>
        <taxon>Bacillati</taxon>
        <taxon>Bacillota</taxon>
        <taxon>Bacilli</taxon>
        <taxon>Bacillales</taxon>
        <taxon>Bacillaceae</taxon>
        <taxon>Alkalibacillus</taxon>
    </lineage>
</organism>
<evidence type="ECO:0000313" key="3">
    <source>
        <dbReference type="Proteomes" id="UP001500740"/>
    </source>
</evidence>
<evidence type="ECO:0000256" key="1">
    <source>
        <dbReference type="SAM" id="Phobius"/>
    </source>
</evidence>
<name>A0ABN1A2A4_9BACI</name>
<evidence type="ECO:0000313" key="2">
    <source>
        <dbReference type="EMBL" id="GAA0465727.1"/>
    </source>
</evidence>
<keyword evidence="1" id="KW-0812">Transmembrane</keyword>
<keyword evidence="3" id="KW-1185">Reference proteome</keyword>
<dbReference type="RefSeq" id="WP_343783601.1">
    <property type="nucleotide sequence ID" value="NZ_BAAACZ010000018.1"/>
</dbReference>
<feature type="transmembrane region" description="Helical" evidence="1">
    <location>
        <begin position="12"/>
        <end position="31"/>
    </location>
</feature>
<proteinExistence type="predicted"/>
<keyword evidence="1" id="KW-1133">Transmembrane helix</keyword>
<accession>A0ABN1A2A4</accession>
<feature type="transmembrane region" description="Helical" evidence="1">
    <location>
        <begin position="37"/>
        <end position="53"/>
    </location>
</feature>
<reference evidence="2 3" key="1">
    <citation type="journal article" date="2019" name="Int. J. Syst. Evol. Microbiol.">
        <title>The Global Catalogue of Microorganisms (GCM) 10K type strain sequencing project: providing services to taxonomists for standard genome sequencing and annotation.</title>
        <authorList>
            <consortium name="The Broad Institute Genomics Platform"/>
            <consortium name="The Broad Institute Genome Sequencing Center for Infectious Disease"/>
            <person name="Wu L."/>
            <person name="Ma J."/>
        </authorList>
    </citation>
    <scope>NUCLEOTIDE SEQUENCE [LARGE SCALE GENOMIC DNA]</scope>
    <source>
        <strain evidence="2 3">JCM 14193</strain>
    </source>
</reference>
<dbReference type="Proteomes" id="UP001500740">
    <property type="component" value="Unassembled WGS sequence"/>
</dbReference>
<protein>
    <submittedName>
        <fullName evidence="2">Uncharacterized protein</fullName>
    </submittedName>
</protein>